<dbReference type="InterPro" id="IPR011664">
    <property type="entry name" value="Abi_system_AbiD/AbiF-like"/>
</dbReference>
<name>S4XF70_9CORY</name>
<dbReference type="HOGENOM" id="CLU_044962_2_2_11"/>
<accession>S4XF70</accession>
<evidence type="ECO:0008006" key="3">
    <source>
        <dbReference type="Google" id="ProtNLM"/>
    </source>
</evidence>
<dbReference type="EMBL" id="CP003696">
    <property type="protein sequence ID" value="AGP31191.1"/>
    <property type="molecule type" value="Genomic_DNA"/>
</dbReference>
<organism evidence="1 2">
    <name type="scientific">Corynebacterium terpenotabidum Y-11</name>
    <dbReference type="NCBI Taxonomy" id="1200352"/>
    <lineage>
        <taxon>Bacteria</taxon>
        <taxon>Bacillati</taxon>
        <taxon>Actinomycetota</taxon>
        <taxon>Actinomycetes</taxon>
        <taxon>Mycobacteriales</taxon>
        <taxon>Corynebacteriaceae</taxon>
        <taxon>Corynebacterium</taxon>
    </lineage>
</organism>
<dbReference type="eggNOG" id="COG4823">
    <property type="taxonomic scope" value="Bacteria"/>
</dbReference>
<evidence type="ECO:0000313" key="2">
    <source>
        <dbReference type="Proteomes" id="UP000014809"/>
    </source>
</evidence>
<dbReference type="KEGG" id="cter:A606_07730"/>
<reference evidence="1 2" key="1">
    <citation type="submission" date="2012-06" db="EMBL/GenBank/DDBJ databases">
        <title>Complete genome sequence of Corynebacterium terpenotabidum Y-11 (=DSM 44721).</title>
        <authorList>
            <person name="Ruckert C."/>
            <person name="Albersmeier A."/>
            <person name="Al-Dilaimi A."/>
            <person name="Szczepanowski R."/>
            <person name="Kalinowski J."/>
        </authorList>
    </citation>
    <scope>NUCLEOTIDE SEQUENCE [LARGE SCALE GENOMIC DNA]</scope>
    <source>
        <strain evidence="1 2">Y-11</strain>
    </source>
</reference>
<gene>
    <name evidence="1" type="ORF">A606_07730</name>
</gene>
<dbReference type="Proteomes" id="UP000014809">
    <property type="component" value="Chromosome"/>
</dbReference>
<dbReference type="AlphaFoldDB" id="S4XF70"/>
<keyword evidence="2" id="KW-1185">Reference proteome</keyword>
<evidence type="ECO:0000313" key="1">
    <source>
        <dbReference type="EMBL" id="AGP31191.1"/>
    </source>
</evidence>
<sequence length="305" mass="34220">MVFVGEGVKAYKTYARQVEILAGRGMDMGDRESAAATLRRVNYYRLSGYWYPFRKQAPTGRQDDFYDGTRFSDVVALYEFDARLRASTFAALVPVELAIRALLGHELGRIAPFAHLTPALLGPTARRGDQHSRWVQRFEVEVNQSREDFVAHHHQKYGGRLPVWAATELLDWGSLTYLYGFAPRHVQDVVSNACGLSAPQLTSWLKALNLVRNTCAHHGRLFNRVHTIAPKLPAIGRHPDLDAVSTDWSRTFGQLTLVQFLSDRLGAGRSRLLPAVVKSFPTVRTVPITHMGAPNGWQDNSPLWA</sequence>
<protein>
    <recommendedName>
        <fullName evidence="3">Abortive infection bacteriophage resistance protein</fullName>
    </recommendedName>
</protein>
<dbReference type="Pfam" id="PF07751">
    <property type="entry name" value="Abi_2"/>
    <property type="match status" value="1"/>
</dbReference>
<proteinExistence type="predicted"/>